<dbReference type="GO" id="GO:0005829">
    <property type="term" value="C:cytosol"/>
    <property type="evidence" value="ECO:0007669"/>
    <property type="project" value="TreeGrafter"/>
</dbReference>
<dbReference type="AlphaFoldDB" id="A0A0B6ZQA9"/>
<feature type="non-terminal residue" evidence="3">
    <location>
        <position position="1"/>
    </location>
</feature>
<dbReference type="SUPFAM" id="SSF54984">
    <property type="entry name" value="eEF-1beta-like"/>
    <property type="match status" value="1"/>
</dbReference>
<proteinExistence type="predicted"/>
<dbReference type="InterPro" id="IPR036219">
    <property type="entry name" value="eEF-1beta-like_sf"/>
</dbReference>
<dbReference type="GO" id="GO:0005085">
    <property type="term" value="F:guanyl-nucleotide exchange factor activity"/>
    <property type="evidence" value="ECO:0007669"/>
    <property type="project" value="TreeGrafter"/>
</dbReference>
<gene>
    <name evidence="3" type="primary">ORF75788</name>
</gene>
<feature type="region of interest" description="Disordered" evidence="1">
    <location>
        <begin position="74"/>
        <end position="114"/>
    </location>
</feature>
<dbReference type="PANTHER" id="PTHR11595">
    <property type="entry name" value="EF-HAND AND COILED-COIL DOMAIN-CONTAINING FAMILY MEMBER"/>
    <property type="match status" value="1"/>
</dbReference>
<feature type="compositionally biased region" description="Low complexity" evidence="1">
    <location>
        <begin position="74"/>
        <end position="90"/>
    </location>
</feature>
<dbReference type="GO" id="GO:0003746">
    <property type="term" value="F:translation elongation factor activity"/>
    <property type="evidence" value="ECO:0007669"/>
    <property type="project" value="InterPro"/>
</dbReference>
<organism evidence="3">
    <name type="scientific">Arion vulgaris</name>
    <dbReference type="NCBI Taxonomy" id="1028688"/>
    <lineage>
        <taxon>Eukaryota</taxon>
        <taxon>Metazoa</taxon>
        <taxon>Spiralia</taxon>
        <taxon>Lophotrochozoa</taxon>
        <taxon>Mollusca</taxon>
        <taxon>Gastropoda</taxon>
        <taxon>Heterobranchia</taxon>
        <taxon>Euthyneura</taxon>
        <taxon>Panpulmonata</taxon>
        <taxon>Eupulmonata</taxon>
        <taxon>Stylommatophora</taxon>
        <taxon>Helicina</taxon>
        <taxon>Arionoidea</taxon>
        <taxon>Arionidae</taxon>
        <taxon>Arion</taxon>
    </lineage>
</organism>
<dbReference type="Pfam" id="PF10587">
    <property type="entry name" value="EF-1_beta_acid"/>
    <property type="match status" value="1"/>
</dbReference>
<dbReference type="Gene3D" id="3.30.70.60">
    <property type="match status" value="1"/>
</dbReference>
<sequence>CALPIFKMTIDSLIHEVSPLFYNTLAVRAGVCTNVTVPASDNSQQLTTIANSQKELSAQIEEIKKLISQVNISAPSTSAPAPTTSAPAPKAEAKEEKADEDFDLFEDSDSEDEEKKKVVAERLAAYHAKKATKVGPIAKSSVILDVKPWDDTTDMAAMEAGVK</sequence>
<dbReference type="InterPro" id="IPR014717">
    <property type="entry name" value="Transl_elong_EF1B/ribsomal_bS6"/>
</dbReference>
<protein>
    <recommendedName>
        <fullName evidence="2">Elongation factor 1 beta central acidic region eukaryote domain-containing protein</fullName>
    </recommendedName>
</protein>
<feature type="compositionally biased region" description="Acidic residues" evidence="1">
    <location>
        <begin position="98"/>
        <end position="112"/>
    </location>
</feature>
<dbReference type="InterPro" id="IPR018940">
    <property type="entry name" value="EF-1_beta_acid_region_euk"/>
</dbReference>
<name>A0A0B6ZQA9_9EUPU</name>
<dbReference type="GO" id="GO:0005853">
    <property type="term" value="C:eukaryotic translation elongation factor 1 complex"/>
    <property type="evidence" value="ECO:0007669"/>
    <property type="project" value="InterPro"/>
</dbReference>
<evidence type="ECO:0000313" key="3">
    <source>
        <dbReference type="EMBL" id="CEK70824.1"/>
    </source>
</evidence>
<dbReference type="PANTHER" id="PTHR11595:SF19">
    <property type="entry name" value="ELONGATION FACTOR 1-BETA_1-DELTA 2-RELATED"/>
    <property type="match status" value="1"/>
</dbReference>
<evidence type="ECO:0000259" key="2">
    <source>
        <dbReference type="Pfam" id="PF10587"/>
    </source>
</evidence>
<accession>A0A0B6ZQA9</accession>
<dbReference type="InterPro" id="IPR049720">
    <property type="entry name" value="EF1B_bsu/dsu"/>
</dbReference>
<feature type="non-terminal residue" evidence="3">
    <location>
        <position position="163"/>
    </location>
</feature>
<evidence type="ECO:0000256" key="1">
    <source>
        <dbReference type="SAM" id="MobiDB-lite"/>
    </source>
</evidence>
<dbReference type="EMBL" id="HACG01023959">
    <property type="protein sequence ID" value="CEK70824.1"/>
    <property type="molecule type" value="Transcribed_RNA"/>
</dbReference>
<feature type="domain" description="Elongation factor 1 beta central acidic region eukaryote" evidence="2">
    <location>
        <begin position="107"/>
        <end position="130"/>
    </location>
</feature>
<reference evidence="3" key="1">
    <citation type="submission" date="2014-12" db="EMBL/GenBank/DDBJ databases">
        <title>Insight into the proteome of Arion vulgaris.</title>
        <authorList>
            <person name="Aradska J."/>
            <person name="Bulat T."/>
            <person name="Smidak R."/>
            <person name="Sarate P."/>
            <person name="Gangsoo J."/>
            <person name="Sialana F."/>
            <person name="Bilban M."/>
            <person name="Lubec G."/>
        </authorList>
    </citation>
    <scope>NUCLEOTIDE SEQUENCE</scope>
    <source>
        <tissue evidence="3">Skin</tissue>
    </source>
</reference>